<evidence type="ECO:0000256" key="7">
    <source>
        <dbReference type="ARBA" id="ARBA00022840"/>
    </source>
</evidence>
<organism evidence="15 16">
    <name type="scientific">Orbilia blumenaviensis</name>
    <dbReference type="NCBI Taxonomy" id="1796055"/>
    <lineage>
        <taxon>Eukaryota</taxon>
        <taxon>Fungi</taxon>
        <taxon>Dikarya</taxon>
        <taxon>Ascomycota</taxon>
        <taxon>Pezizomycotina</taxon>
        <taxon>Orbiliomycetes</taxon>
        <taxon>Orbiliales</taxon>
        <taxon>Orbiliaceae</taxon>
        <taxon>Orbilia</taxon>
    </lineage>
</organism>
<accession>A0AAV9U4S6</accession>
<dbReference type="PANTHER" id="PTHR43267">
    <property type="entry name" value="TRNA THREONYLCARBAMOYLADENOSINE DEHYDRATASE"/>
    <property type="match status" value="1"/>
</dbReference>
<dbReference type="GO" id="GO:0061504">
    <property type="term" value="P:cyclic threonylcarbamoyladenosine biosynthetic process"/>
    <property type="evidence" value="ECO:0007669"/>
    <property type="project" value="TreeGrafter"/>
</dbReference>
<feature type="region of interest" description="Disordered" evidence="12">
    <location>
        <begin position="1"/>
        <end position="131"/>
    </location>
</feature>
<evidence type="ECO:0000256" key="6">
    <source>
        <dbReference type="ARBA" id="ARBA00022787"/>
    </source>
</evidence>
<protein>
    <recommendedName>
        <fullName evidence="14">THIF-type NAD/FAD binding fold domain-containing protein</fullName>
    </recommendedName>
</protein>
<comment type="function">
    <text evidence="11">Catalyzes the ATP-dependent dehydration of threonylcarbamoyladenosine at position 37 (t(6)A37) to form cyclic t(6)A37 (ct(6)A37) in tRNAs that read codons beginning with adenine.</text>
</comment>
<feature type="compositionally biased region" description="Basic residues" evidence="12">
    <location>
        <begin position="64"/>
        <end position="78"/>
    </location>
</feature>
<sequence>MSFDYSSLPPSYYSSPSSTFPTTTTAAAPSAPHKSSKTRSKPRDHNLIDPEGAASIISTSSSTSKHRKHKSKHHHHKSSSSTTTTDSSKSKSKKKPKKKKKDHSSSSSSSSSEDESNSNNNSNNMSNTFSMQSVSSSLSSIANSHRAQLAATALVSGLVVGGTILGYQSSKRRIKTQMLKESISNNGSYHESEEGDMERSVDLSHFLAHSTTPSSVGGNGSIPYNPPPYTLSPSSTSTPISNNAPSRSTPSTVQPKSITDAESTALAKHAQSLASKQKPIPEELILEQLSRTHSFLGTQGLRTIRSSFVIIVGLGGVGSWCATMLVRSGIGRVRLIDFDQVTLSSLNRHAVATLEDVGTPKVLAMKKRLQAVAPWVEVEACVELWSEKDGKRLLDGEPDWVVDAIDNIDTKVDLLAYCHGQGIPVISSMGAGCKSDPTRILIGDISETTEDPLSKSTRRRLRQRGIPTGITVVYSTEKPGPGKANLLPLSETSPQEDPSELSVLENFRVRILPVLGTMPATFGLAAANHVLCKLAEYPLEYLPSQTRFRPQFYGQVINQLVAVESRIRNNLPGLKVPVSEADAGYILEEVFGGKSVISGLGNRLHLVRWYSPEATYKTRFEDGSTITNNNNTSSEPVNERETKLRLQKVGVGIDGAIFLKLSDLVVMTKEEVKIHEKRVLIGGEDPAVVWGRDVQETVEKKWAVERAFSKWRD</sequence>
<evidence type="ECO:0000256" key="12">
    <source>
        <dbReference type="SAM" id="MobiDB-lite"/>
    </source>
</evidence>
<feature type="domain" description="THIF-type NAD/FAD binding fold" evidence="14">
    <location>
        <begin position="294"/>
        <end position="541"/>
    </location>
</feature>
<evidence type="ECO:0000259" key="14">
    <source>
        <dbReference type="Pfam" id="PF00899"/>
    </source>
</evidence>
<feature type="compositionally biased region" description="Low complexity" evidence="12">
    <location>
        <begin position="231"/>
        <end position="246"/>
    </location>
</feature>
<dbReference type="EMBL" id="JAVHNS010000014">
    <property type="protein sequence ID" value="KAK6335899.1"/>
    <property type="molecule type" value="Genomic_DNA"/>
</dbReference>
<dbReference type="CDD" id="cd00755">
    <property type="entry name" value="YgdL_like"/>
    <property type="match status" value="1"/>
</dbReference>
<evidence type="ECO:0000256" key="11">
    <source>
        <dbReference type="ARBA" id="ARBA00060084"/>
    </source>
</evidence>
<keyword evidence="4 13" id="KW-0812">Transmembrane</keyword>
<keyword evidence="6" id="KW-1000">Mitochondrion outer membrane</keyword>
<keyword evidence="9" id="KW-0496">Mitochondrion</keyword>
<feature type="compositionally biased region" description="Basic residues" evidence="12">
    <location>
        <begin position="90"/>
        <end position="102"/>
    </location>
</feature>
<comment type="similarity">
    <text evidence="2">Belongs to the HesA/MoeB/ThiF family.</text>
</comment>
<proteinExistence type="inferred from homology"/>
<reference evidence="15 16" key="1">
    <citation type="submission" date="2019-10" db="EMBL/GenBank/DDBJ databases">
        <authorList>
            <person name="Palmer J.M."/>
        </authorList>
    </citation>
    <scope>NUCLEOTIDE SEQUENCE [LARGE SCALE GENOMIC DNA]</scope>
    <source>
        <strain evidence="15 16">TWF730</strain>
    </source>
</reference>
<dbReference type="Proteomes" id="UP001373714">
    <property type="component" value="Unassembled WGS sequence"/>
</dbReference>
<comment type="subcellular location">
    <subcellularLocation>
        <location evidence="1">Mitochondrion outer membrane</location>
        <topology evidence="1">Multi-pass membrane protein</topology>
    </subcellularLocation>
</comment>
<dbReference type="InterPro" id="IPR045886">
    <property type="entry name" value="ThiF/MoeB/HesA"/>
</dbReference>
<feature type="transmembrane region" description="Helical" evidence="13">
    <location>
        <begin position="308"/>
        <end position="326"/>
    </location>
</feature>
<evidence type="ECO:0000313" key="16">
    <source>
        <dbReference type="Proteomes" id="UP001373714"/>
    </source>
</evidence>
<feature type="compositionally biased region" description="Polar residues" evidence="12">
    <location>
        <begin position="247"/>
        <end position="257"/>
    </location>
</feature>
<dbReference type="GO" id="GO:0005524">
    <property type="term" value="F:ATP binding"/>
    <property type="evidence" value="ECO:0007669"/>
    <property type="project" value="UniProtKB-KW"/>
</dbReference>
<dbReference type="GO" id="GO:0061503">
    <property type="term" value="F:tRNA threonylcarbamoyladenosine dehydratase"/>
    <property type="evidence" value="ECO:0007669"/>
    <property type="project" value="TreeGrafter"/>
</dbReference>
<evidence type="ECO:0000256" key="2">
    <source>
        <dbReference type="ARBA" id="ARBA00009919"/>
    </source>
</evidence>
<dbReference type="Pfam" id="PF00899">
    <property type="entry name" value="ThiF"/>
    <property type="match status" value="1"/>
</dbReference>
<keyword evidence="10 13" id="KW-0472">Membrane</keyword>
<evidence type="ECO:0000256" key="13">
    <source>
        <dbReference type="SAM" id="Phobius"/>
    </source>
</evidence>
<evidence type="ECO:0000256" key="5">
    <source>
        <dbReference type="ARBA" id="ARBA00022741"/>
    </source>
</evidence>
<dbReference type="AlphaFoldDB" id="A0AAV9U4S6"/>
<feature type="compositionally biased region" description="Low complexity" evidence="12">
    <location>
        <begin position="1"/>
        <end position="33"/>
    </location>
</feature>
<evidence type="ECO:0000256" key="9">
    <source>
        <dbReference type="ARBA" id="ARBA00023128"/>
    </source>
</evidence>
<dbReference type="GO" id="GO:0008641">
    <property type="term" value="F:ubiquitin-like modifier activating enzyme activity"/>
    <property type="evidence" value="ECO:0007669"/>
    <property type="project" value="InterPro"/>
</dbReference>
<keyword evidence="7" id="KW-0067">ATP-binding</keyword>
<evidence type="ECO:0000256" key="10">
    <source>
        <dbReference type="ARBA" id="ARBA00023136"/>
    </source>
</evidence>
<evidence type="ECO:0000313" key="15">
    <source>
        <dbReference type="EMBL" id="KAK6335899.1"/>
    </source>
</evidence>
<dbReference type="InterPro" id="IPR035985">
    <property type="entry name" value="Ubiquitin-activating_enz"/>
</dbReference>
<name>A0AAV9U4S6_9PEZI</name>
<evidence type="ECO:0000256" key="4">
    <source>
        <dbReference type="ARBA" id="ARBA00022692"/>
    </source>
</evidence>
<keyword evidence="3" id="KW-0436">Ligase</keyword>
<dbReference type="PANTHER" id="PTHR43267:SF2">
    <property type="entry name" value="TRNA THREONYLCARBAMOYLADENOSINE DEHYDRATASE 1-RELATED"/>
    <property type="match status" value="1"/>
</dbReference>
<dbReference type="InterPro" id="IPR000594">
    <property type="entry name" value="ThiF_NAD_FAD-bd"/>
</dbReference>
<gene>
    <name evidence="15" type="ORF">TWF730_003273</name>
</gene>
<dbReference type="FunFam" id="3.40.50.720:FF:000125">
    <property type="entry name" value="tRNA threonylcarbamoyladenosine dehydratase 2-like"/>
    <property type="match status" value="1"/>
</dbReference>
<feature type="region of interest" description="Disordered" evidence="12">
    <location>
        <begin position="209"/>
        <end position="257"/>
    </location>
</feature>
<keyword evidence="16" id="KW-1185">Reference proteome</keyword>
<evidence type="ECO:0000256" key="1">
    <source>
        <dbReference type="ARBA" id="ARBA00004374"/>
    </source>
</evidence>
<feature type="transmembrane region" description="Helical" evidence="13">
    <location>
        <begin position="147"/>
        <end position="167"/>
    </location>
</feature>
<keyword evidence="8 13" id="KW-1133">Transmembrane helix</keyword>
<comment type="caution">
    <text evidence="15">The sequence shown here is derived from an EMBL/GenBank/DDBJ whole genome shotgun (WGS) entry which is preliminary data.</text>
</comment>
<feature type="compositionally biased region" description="Low complexity" evidence="12">
    <location>
        <begin position="105"/>
        <end position="131"/>
    </location>
</feature>
<keyword evidence="5" id="KW-0547">Nucleotide-binding</keyword>
<dbReference type="SUPFAM" id="SSF69572">
    <property type="entry name" value="Activating enzymes of the ubiquitin-like proteins"/>
    <property type="match status" value="1"/>
</dbReference>
<evidence type="ECO:0000256" key="8">
    <source>
        <dbReference type="ARBA" id="ARBA00022989"/>
    </source>
</evidence>
<evidence type="ECO:0000256" key="3">
    <source>
        <dbReference type="ARBA" id="ARBA00022598"/>
    </source>
</evidence>
<dbReference type="GO" id="GO:0005741">
    <property type="term" value="C:mitochondrial outer membrane"/>
    <property type="evidence" value="ECO:0007669"/>
    <property type="project" value="UniProtKB-SubCell"/>
</dbReference>
<dbReference type="Gene3D" id="3.40.50.720">
    <property type="entry name" value="NAD(P)-binding Rossmann-like Domain"/>
    <property type="match status" value="1"/>
</dbReference>